<proteinExistence type="predicted"/>
<name>A0ABT2PS12_9BURK</name>
<dbReference type="EMBL" id="JAODYH010000015">
    <property type="protein sequence ID" value="MCT9813080.1"/>
    <property type="molecule type" value="Genomic_DNA"/>
</dbReference>
<dbReference type="InterPro" id="IPR022053">
    <property type="entry name" value="DUF3613"/>
</dbReference>
<evidence type="ECO:0000256" key="1">
    <source>
        <dbReference type="SAM" id="SignalP"/>
    </source>
</evidence>
<feature type="chain" id="PRO_5046979462" evidence="1">
    <location>
        <begin position="33"/>
        <end position="145"/>
    </location>
</feature>
<keyword evidence="1" id="KW-0732">Signal</keyword>
<keyword evidence="3" id="KW-1185">Reference proteome</keyword>
<dbReference type="RefSeq" id="WP_261502331.1">
    <property type="nucleotide sequence ID" value="NZ_JAODYH010000015.1"/>
</dbReference>
<evidence type="ECO:0000313" key="2">
    <source>
        <dbReference type="EMBL" id="MCT9813080.1"/>
    </source>
</evidence>
<organism evidence="2 3">
    <name type="scientific">Acidovorax bellezanensis</name>
    <dbReference type="NCBI Taxonomy" id="2976702"/>
    <lineage>
        <taxon>Bacteria</taxon>
        <taxon>Pseudomonadati</taxon>
        <taxon>Pseudomonadota</taxon>
        <taxon>Betaproteobacteria</taxon>
        <taxon>Burkholderiales</taxon>
        <taxon>Comamonadaceae</taxon>
        <taxon>Acidovorax</taxon>
    </lineage>
</organism>
<sequence>MTFPLAPCARQHRPARWLIPAIAVAISAAAHAQEDQAPSRAVAFVETQLSTAAPNSPAVDGALITAISTEVPPESDRAQPMPLPVRRIDIGSATQALWDMQRASPGVRPRPIDGEQASRSYQRYLKSFETSIPEHYESGLSLKKQ</sequence>
<feature type="signal peptide" evidence="1">
    <location>
        <begin position="1"/>
        <end position="32"/>
    </location>
</feature>
<reference evidence="2 3" key="1">
    <citation type="submission" date="2022-09" db="EMBL/GenBank/DDBJ databases">
        <title>Draft genome of isolate Be4.</title>
        <authorList>
            <person name="Sanchez-Castro I."/>
            <person name="Martinez-Rodriguez P."/>
            <person name="Descostes M."/>
            <person name="Merroun M."/>
        </authorList>
    </citation>
    <scope>NUCLEOTIDE SEQUENCE [LARGE SCALE GENOMIC DNA]</scope>
    <source>
        <strain evidence="2 3">Be4</strain>
    </source>
</reference>
<accession>A0ABT2PS12</accession>
<comment type="caution">
    <text evidence="2">The sequence shown here is derived from an EMBL/GenBank/DDBJ whole genome shotgun (WGS) entry which is preliminary data.</text>
</comment>
<gene>
    <name evidence="2" type="ORF">N0K08_20825</name>
</gene>
<protein>
    <submittedName>
        <fullName evidence="2">DUF3613 domain-containing protein</fullName>
    </submittedName>
</protein>
<evidence type="ECO:0000313" key="3">
    <source>
        <dbReference type="Proteomes" id="UP001525968"/>
    </source>
</evidence>
<dbReference type="Pfam" id="PF12266">
    <property type="entry name" value="DUF3613"/>
    <property type="match status" value="1"/>
</dbReference>
<dbReference type="Proteomes" id="UP001525968">
    <property type="component" value="Unassembled WGS sequence"/>
</dbReference>